<reference evidence="1 2" key="1">
    <citation type="journal article" date="2018" name="Science">
        <title>The opium poppy genome and morphinan production.</title>
        <authorList>
            <person name="Guo L."/>
            <person name="Winzer T."/>
            <person name="Yang X."/>
            <person name="Li Y."/>
            <person name="Ning Z."/>
            <person name="He Z."/>
            <person name="Teodor R."/>
            <person name="Lu Y."/>
            <person name="Bowser T.A."/>
            <person name="Graham I.A."/>
            <person name="Ye K."/>
        </authorList>
    </citation>
    <scope>NUCLEOTIDE SEQUENCE [LARGE SCALE GENOMIC DNA]</scope>
    <source>
        <strain evidence="2">cv. HN1</strain>
        <tissue evidence="1">Leaves</tissue>
    </source>
</reference>
<evidence type="ECO:0000313" key="2">
    <source>
        <dbReference type="Proteomes" id="UP000316621"/>
    </source>
</evidence>
<protein>
    <submittedName>
        <fullName evidence="1">Uncharacterized protein</fullName>
    </submittedName>
</protein>
<dbReference type="STRING" id="3469.A0A4Y7JGD6"/>
<sequence>MVHYKTTSDQVLPSLKRNINGYCYHVAQSFVLTAGATPAVEIFSIFLIDIGNAFLLNHEEYGTGVKLAPILYHRTSNFSVSISAIEHTNQAKKQRLKESPSSLLEPIKKDVGECIQSLSLDITGVGDGVQGRSRSTPKQKFLRVGARQSRAEPYQIKKKNSKHAKLNSHSTLCITWDTY</sequence>
<gene>
    <name evidence="1" type="ORF">C5167_021906</name>
</gene>
<dbReference type="Proteomes" id="UP000316621">
    <property type="component" value="Chromosome 5"/>
</dbReference>
<evidence type="ECO:0000313" key="1">
    <source>
        <dbReference type="EMBL" id="RZC60153.1"/>
    </source>
</evidence>
<proteinExistence type="predicted"/>
<dbReference type="AlphaFoldDB" id="A0A4Y7JGD6"/>
<organism evidence="1 2">
    <name type="scientific">Papaver somniferum</name>
    <name type="common">Opium poppy</name>
    <dbReference type="NCBI Taxonomy" id="3469"/>
    <lineage>
        <taxon>Eukaryota</taxon>
        <taxon>Viridiplantae</taxon>
        <taxon>Streptophyta</taxon>
        <taxon>Embryophyta</taxon>
        <taxon>Tracheophyta</taxon>
        <taxon>Spermatophyta</taxon>
        <taxon>Magnoliopsida</taxon>
        <taxon>Ranunculales</taxon>
        <taxon>Papaveraceae</taxon>
        <taxon>Papaveroideae</taxon>
        <taxon>Papaver</taxon>
    </lineage>
</organism>
<accession>A0A4Y7JGD6</accession>
<name>A0A4Y7JGD6_PAPSO</name>
<keyword evidence="2" id="KW-1185">Reference proteome</keyword>
<dbReference type="EMBL" id="CM010719">
    <property type="protein sequence ID" value="RZC60153.1"/>
    <property type="molecule type" value="Genomic_DNA"/>
</dbReference>
<dbReference type="Gramene" id="RZC60153">
    <property type="protein sequence ID" value="RZC60153"/>
    <property type="gene ID" value="C5167_021906"/>
</dbReference>